<accession>A0AAW6P5G0</accession>
<sequence>MIRIACTALTGRIMAGRVNKSGDSFTGTPKDVTSDVLKAVIDKLKHHGGSFEITCNGHVVATLRLEEPGDRDQS</sequence>
<dbReference type="InterPro" id="IPR055869">
    <property type="entry name" value="DUF7446"/>
</dbReference>
<protein>
    <recommendedName>
        <fullName evidence="3">DUF2292 domain-containing protein</fullName>
    </recommendedName>
</protein>
<proteinExistence type="predicted"/>
<gene>
    <name evidence="1" type="ORF">P3W55_13820</name>
</gene>
<evidence type="ECO:0000313" key="2">
    <source>
        <dbReference type="Proteomes" id="UP001220662"/>
    </source>
</evidence>
<organism evidence="1 2">
    <name type="scientific">Pseudomonas citronellolis</name>
    <dbReference type="NCBI Taxonomy" id="53408"/>
    <lineage>
        <taxon>Bacteria</taxon>
        <taxon>Pseudomonadati</taxon>
        <taxon>Pseudomonadota</taxon>
        <taxon>Gammaproteobacteria</taxon>
        <taxon>Pseudomonadales</taxon>
        <taxon>Pseudomonadaceae</taxon>
        <taxon>Pseudomonas</taxon>
    </lineage>
</organism>
<dbReference type="EMBL" id="JARJLR010000233">
    <property type="protein sequence ID" value="MDF3842790.1"/>
    <property type="molecule type" value="Genomic_DNA"/>
</dbReference>
<evidence type="ECO:0000313" key="1">
    <source>
        <dbReference type="EMBL" id="MDF3842790.1"/>
    </source>
</evidence>
<reference evidence="1" key="1">
    <citation type="submission" date="2023-03" db="EMBL/GenBank/DDBJ databases">
        <title>Draft assemblies of triclosan tolerant bacteria isolated from returned activated sludge.</title>
        <authorList>
            <person name="Van Hamelsveld S."/>
        </authorList>
    </citation>
    <scope>NUCLEOTIDE SEQUENCE</scope>
    <source>
        <strain evidence="1">GW210015_S63</strain>
    </source>
</reference>
<dbReference type="Proteomes" id="UP001220662">
    <property type="component" value="Unassembled WGS sequence"/>
</dbReference>
<dbReference type="Pfam" id="PF24233">
    <property type="entry name" value="DUF7446"/>
    <property type="match status" value="1"/>
</dbReference>
<dbReference type="AlphaFoldDB" id="A0AAW6P5G0"/>
<evidence type="ECO:0008006" key="3">
    <source>
        <dbReference type="Google" id="ProtNLM"/>
    </source>
</evidence>
<dbReference type="RefSeq" id="WP_276214737.1">
    <property type="nucleotide sequence ID" value="NZ_JARJLR010000233.1"/>
</dbReference>
<comment type="caution">
    <text evidence="1">The sequence shown here is derived from an EMBL/GenBank/DDBJ whole genome shotgun (WGS) entry which is preliminary data.</text>
</comment>
<name>A0AAW6P5G0_9PSED</name>